<protein>
    <submittedName>
        <fullName evidence="2">Uncharacterized protein</fullName>
    </submittedName>
</protein>
<dbReference type="RefSeq" id="WP_111842735.1">
    <property type="nucleotide sequence ID" value="NZ_UEGI01000001.1"/>
</dbReference>
<gene>
    <name evidence="2" type="ORF">ESU54_02300</name>
</gene>
<dbReference type="Proteomes" id="UP000321497">
    <property type="component" value="Unassembled WGS sequence"/>
</dbReference>
<feature type="chain" id="PRO_5022796548" evidence="1">
    <location>
        <begin position="18"/>
        <end position="208"/>
    </location>
</feature>
<reference evidence="2 3" key="1">
    <citation type="submission" date="2019-08" db="EMBL/GenBank/DDBJ databases">
        <title>Genome of Aequorivita antarctica SW49 (type strain).</title>
        <authorList>
            <person name="Bowman J.P."/>
        </authorList>
    </citation>
    <scope>NUCLEOTIDE SEQUENCE [LARGE SCALE GENOMIC DNA]</scope>
    <source>
        <strain evidence="2 3">SW49</strain>
    </source>
</reference>
<evidence type="ECO:0000313" key="3">
    <source>
        <dbReference type="Proteomes" id="UP000321497"/>
    </source>
</evidence>
<feature type="signal peptide" evidence="1">
    <location>
        <begin position="1"/>
        <end position="17"/>
    </location>
</feature>
<sequence length="208" mass="24247">MKFCYLLLFLTFSHTFAQDIIYLKSDKKIDAKIIEANDDGFKYKSLQNPDGPVYNVTRSEIKEIVFENGEVEVFRNAPPPSSLSVEEVKSIILEKINNYAFDAKSASRPYQASFEGNYLKLWIMRSRGEEFYSNPVLFDFSRAYDFQDISYRANEAYINVFVGFLDKKGKVDKEKLVIRVLEKEQAEEIVTILKIYNRLLAEKNIRID</sequence>
<accession>A0A5C6Z684</accession>
<organism evidence="2 3">
    <name type="scientific">Aequorivita antarctica</name>
    <dbReference type="NCBI Taxonomy" id="153266"/>
    <lineage>
        <taxon>Bacteria</taxon>
        <taxon>Pseudomonadati</taxon>
        <taxon>Bacteroidota</taxon>
        <taxon>Flavobacteriia</taxon>
        <taxon>Flavobacteriales</taxon>
        <taxon>Flavobacteriaceae</taxon>
        <taxon>Aequorivita</taxon>
    </lineage>
</organism>
<keyword evidence="3" id="KW-1185">Reference proteome</keyword>
<evidence type="ECO:0000256" key="1">
    <source>
        <dbReference type="SAM" id="SignalP"/>
    </source>
</evidence>
<evidence type="ECO:0000313" key="2">
    <source>
        <dbReference type="EMBL" id="TXD75046.1"/>
    </source>
</evidence>
<keyword evidence="1" id="KW-0732">Signal</keyword>
<dbReference type="AlphaFoldDB" id="A0A5C6Z684"/>
<dbReference type="OrthoDB" id="1427164at2"/>
<comment type="caution">
    <text evidence="2">The sequence shown here is derived from an EMBL/GenBank/DDBJ whole genome shotgun (WGS) entry which is preliminary data.</text>
</comment>
<proteinExistence type="predicted"/>
<dbReference type="EMBL" id="VORT01000001">
    <property type="protein sequence ID" value="TXD75046.1"/>
    <property type="molecule type" value="Genomic_DNA"/>
</dbReference>
<name>A0A5C6Z684_9FLAO</name>